<name>A0A5N5F2C2_9ROSA</name>
<keyword evidence="2" id="KW-1185">Reference proteome</keyword>
<organism evidence="1 2">
    <name type="scientific">Pyrus ussuriensis x Pyrus communis</name>
    <dbReference type="NCBI Taxonomy" id="2448454"/>
    <lineage>
        <taxon>Eukaryota</taxon>
        <taxon>Viridiplantae</taxon>
        <taxon>Streptophyta</taxon>
        <taxon>Embryophyta</taxon>
        <taxon>Tracheophyta</taxon>
        <taxon>Spermatophyta</taxon>
        <taxon>Magnoliopsida</taxon>
        <taxon>eudicotyledons</taxon>
        <taxon>Gunneridae</taxon>
        <taxon>Pentapetalae</taxon>
        <taxon>rosids</taxon>
        <taxon>fabids</taxon>
        <taxon>Rosales</taxon>
        <taxon>Rosaceae</taxon>
        <taxon>Amygdaloideae</taxon>
        <taxon>Maleae</taxon>
        <taxon>Pyrus</taxon>
    </lineage>
</organism>
<proteinExistence type="predicted"/>
<reference evidence="2" key="2">
    <citation type="submission" date="2019-10" db="EMBL/GenBank/DDBJ databases">
        <title>A de novo genome assembly of a pear dwarfing rootstock.</title>
        <authorList>
            <person name="Wang F."/>
            <person name="Wang J."/>
            <person name="Li S."/>
            <person name="Zhang Y."/>
            <person name="Fang M."/>
            <person name="Ma L."/>
            <person name="Zhao Y."/>
            <person name="Jiang S."/>
        </authorList>
    </citation>
    <scope>NUCLEOTIDE SEQUENCE [LARGE SCALE GENOMIC DNA]</scope>
</reference>
<dbReference type="Proteomes" id="UP000327157">
    <property type="component" value="Chromosome 1"/>
</dbReference>
<sequence length="135" mass="15222">MLLLLFLPNHYLDLLYSSIPKGITLPGSSFMRIVPMYPLARVFPTPPLSLCCLPVPAVSFVGFHKLHIGSWLLSLSCRLSLAYGCAQVANRGWMWHLLRRCSTLDKESDEWSETGLVELCGKLWKLLVSEAWCQA</sequence>
<gene>
    <name evidence="1" type="ORF">D8674_000168</name>
</gene>
<accession>A0A5N5F2C2</accession>
<dbReference type="EMBL" id="SMOL01000768">
    <property type="protein sequence ID" value="KAB2597248.1"/>
    <property type="molecule type" value="Genomic_DNA"/>
</dbReference>
<reference evidence="1 2" key="1">
    <citation type="submission" date="2019-09" db="EMBL/GenBank/DDBJ databases">
        <authorList>
            <person name="Ou C."/>
        </authorList>
    </citation>
    <scope>NUCLEOTIDE SEQUENCE [LARGE SCALE GENOMIC DNA]</scope>
    <source>
        <strain evidence="1">S2</strain>
        <tissue evidence="1">Leaf</tissue>
    </source>
</reference>
<comment type="caution">
    <text evidence="1">The sequence shown here is derived from an EMBL/GenBank/DDBJ whole genome shotgun (WGS) entry which is preliminary data.</text>
</comment>
<dbReference type="AlphaFoldDB" id="A0A5N5F2C2"/>
<protein>
    <submittedName>
        <fullName evidence="1">Uncharacterized protein</fullName>
    </submittedName>
</protein>
<evidence type="ECO:0000313" key="2">
    <source>
        <dbReference type="Proteomes" id="UP000327157"/>
    </source>
</evidence>
<reference evidence="1 2" key="3">
    <citation type="submission" date="2019-11" db="EMBL/GenBank/DDBJ databases">
        <title>A de novo genome assembly of a pear dwarfing rootstock.</title>
        <authorList>
            <person name="Wang F."/>
            <person name="Wang J."/>
            <person name="Li S."/>
            <person name="Zhang Y."/>
            <person name="Fang M."/>
            <person name="Ma L."/>
            <person name="Zhao Y."/>
            <person name="Jiang S."/>
        </authorList>
    </citation>
    <scope>NUCLEOTIDE SEQUENCE [LARGE SCALE GENOMIC DNA]</scope>
    <source>
        <strain evidence="1">S2</strain>
        <tissue evidence="1">Leaf</tissue>
    </source>
</reference>
<evidence type="ECO:0000313" key="1">
    <source>
        <dbReference type="EMBL" id="KAB2597248.1"/>
    </source>
</evidence>